<dbReference type="PANTHER" id="PTHR21310:SF15">
    <property type="entry name" value="AMINOGLYCOSIDE PHOSPHOTRANSFERASE DOMAIN-CONTAINING PROTEIN"/>
    <property type="match status" value="1"/>
</dbReference>
<dbReference type="Gene3D" id="3.90.1200.10">
    <property type="match status" value="1"/>
</dbReference>
<dbReference type="CDD" id="cd05120">
    <property type="entry name" value="APH_ChoK_like"/>
    <property type="match status" value="1"/>
</dbReference>
<dbReference type="Proteomes" id="UP000192927">
    <property type="component" value="Unassembled WGS sequence"/>
</dbReference>
<dbReference type="Gene3D" id="3.30.200.150">
    <property type="match status" value="1"/>
</dbReference>
<dbReference type="GO" id="GO:0016301">
    <property type="term" value="F:kinase activity"/>
    <property type="evidence" value="ECO:0007669"/>
    <property type="project" value="UniProtKB-KW"/>
</dbReference>
<dbReference type="SUPFAM" id="SSF56112">
    <property type="entry name" value="Protein kinase-like (PK-like)"/>
    <property type="match status" value="1"/>
</dbReference>
<dbReference type="InterPro" id="IPR002575">
    <property type="entry name" value="Aminoglycoside_PTrfase"/>
</dbReference>
<keyword evidence="3" id="KW-1185">Reference proteome</keyword>
<dbReference type="Pfam" id="PF01636">
    <property type="entry name" value="APH"/>
    <property type="match status" value="1"/>
</dbReference>
<organism evidence="2 3">
    <name type="scientific">Lasallia pustulata</name>
    <dbReference type="NCBI Taxonomy" id="136370"/>
    <lineage>
        <taxon>Eukaryota</taxon>
        <taxon>Fungi</taxon>
        <taxon>Dikarya</taxon>
        <taxon>Ascomycota</taxon>
        <taxon>Pezizomycotina</taxon>
        <taxon>Lecanoromycetes</taxon>
        <taxon>OSLEUM clade</taxon>
        <taxon>Umbilicariomycetidae</taxon>
        <taxon>Umbilicariales</taxon>
        <taxon>Umbilicariaceae</taxon>
        <taxon>Lasallia</taxon>
    </lineage>
</organism>
<dbReference type="AlphaFoldDB" id="A0A1W5CRR1"/>
<dbReference type="PANTHER" id="PTHR21310">
    <property type="entry name" value="AMINOGLYCOSIDE PHOSPHOTRANSFERASE-RELATED-RELATED"/>
    <property type="match status" value="1"/>
</dbReference>
<protein>
    <submittedName>
        <fullName evidence="2">Kinase-like partial</fullName>
    </submittedName>
</protein>
<sequence length="258" mass="30263">MSVNANTHHAILSSVKPASTNRRIKRIAYEDPYTIRKHGSDFGVQREAHAIAFVRERTSIPVPRILRIQVRGDDSWILMQRISGTRLDLAWPDMNQDTRREAVTQLKSYLNQLRDLRPPSPGWIGSCSKESVYDHRLNNEFPYRPFASVPKFHNYLVAPLKQCPRPELSTEYRKLLSDDYCCNFAHADMSYENILVDQRSGDVTGILDWEMAGFWPEWWEYRKALFGGRYQQWWANVVQYIMPQYEKELAVDMDLEAF</sequence>
<name>A0A1W5CRR1_9LECA</name>
<evidence type="ECO:0000313" key="3">
    <source>
        <dbReference type="Proteomes" id="UP000192927"/>
    </source>
</evidence>
<keyword evidence="2" id="KW-0808">Transferase</keyword>
<reference evidence="3" key="1">
    <citation type="submission" date="2017-03" db="EMBL/GenBank/DDBJ databases">
        <authorList>
            <person name="Sharma R."/>
            <person name="Thines M."/>
        </authorList>
    </citation>
    <scope>NUCLEOTIDE SEQUENCE [LARGE SCALE GENOMIC DNA]</scope>
</reference>
<accession>A0A1W5CRR1</accession>
<evidence type="ECO:0000313" key="2">
    <source>
        <dbReference type="EMBL" id="SLM33339.1"/>
    </source>
</evidence>
<evidence type="ECO:0000259" key="1">
    <source>
        <dbReference type="Pfam" id="PF01636"/>
    </source>
</evidence>
<feature type="domain" description="Aminoglycoside phosphotransferase" evidence="1">
    <location>
        <begin position="44"/>
        <end position="225"/>
    </location>
</feature>
<dbReference type="EMBL" id="FWEW01000026">
    <property type="protein sequence ID" value="SLM33339.1"/>
    <property type="molecule type" value="Genomic_DNA"/>
</dbReference>
<keyword evidence="2" id="KW-0418">Kinase</keyword>
<proteinExistence type="predicted"/>
<dbReference type="InterPro" id="IPR051678">
    <property type="entry name" value="AGP_Transferase"/>
</dbReference>
<dbReference type="InterPro" id="IPR011009">
    <property type="entry name" value="Kinase-like_dom_sf"/>
</dbReference>